<proteinExistence type="predicted"/>
<dbReference type="OrthoDB" id="1724155at2759"/>
<dbReference type="Proteomes" id="UP000634136">
    <property type="component" value="Unassembled WGS sequence"/>
</dbReference>
<dbReference type="EMBL" id="JAAIUW010000006">
    <property type="protein sequence ID" value="KAF7826512.1"/>
    <property type="molecule type" value="Genomic_DNA"/>
</dbReference>
<sequence>MPTQVADLASSSLCRSSVTVARSSQDLRKTLICLKLIRFIVSQIGCNSTDFYCDTRSCVVDLKDVYDAADDLPDSCLRLPPEIIQRATAQHHWHGCPTVLFSENGDTRTRLLHRSEWSFAHFLQLIRFSTYTATCIQGLEFMAKMPFARNRMVEQCLVQEYIDFLNNASRNELVRLKGMGEKMAEYIIDLREESPIKSVVK</sequence>
<reference evidence="1" key="1">
    <citation type="submission" date="2020-09" db="EMBL/GenBank/DDBJ databases">
        <title>Genome-Enabled Discovery of Anthraquinone Biosynthesis in Senna tora.</title>
        <authorList>
            <person name="Kang S.-H."/>
            <person name="Pandey R.P."/>
            <person name="Lee C.-M."/>
            <person name="Sim J.-S."/>
            <person name="Jeong J.-T."/>
            <person name="Choi B.-S."/>
            <person name="Jung M."/>
            <person name="Ginzburg D."/>
            <person name="Zhao K."/>
            <person name="Won S.Y."/>
            <person name="Oh T.-J."/>
            <person name="Yu Y."/>
            <person name="Kim N.-H."/>
            <person name="Lee O.R."/>
            <person name="Lee T.-H."/>
            <person name="Bashyal P."/>
            <person name="Kim T.-S."/>
            <person name="Lee W.-H."/>
            <person name="Kawkins C."/>
            <person name="Kim C.-K."/>
            <person name="Kim J.S."/>
            <person name="Ahn B.O."/>
            <person name="Rhee S.Y."/>
            <person name="Sohng J.K."/>
        </authorList>
    </citation>
    <scope>NUCLEOTIDE SEQUENCE</scope>
    <source>
        <tissue evidence="1">Leaf</tissue>
    </source>
</reference>
<accession>A0A834TSD7</accession>
<name>A0A834TSD7_9FABA</name>
<organism evidence="1 2">
    <name type="scientific">Senna tora</name>
    <dbReference type="NCBI Taxonomy" id="362788"/>
    <lineage>
        <taxon>Eukaryota</taxon>
        <taxon>Viridiplantae</taxon>
        <taxon>Streptophyta</taxon>
        <taxon>Embryophyta</taxon>
        <taxon>Tracheophyta</taxon>
        <taxon>Spermatophyta</taxon>
        <taxon>Magnoliopsida</taxon>
        <taxon>eudicotyledons</taxon>
        <taxon>Gunneridae</taxon>
        <taxon>Pentapetalae</taxon>
        <taxon>rosids</taxon>
        <taxon>fabids</taxon>
        <taxon>Fabales</taxon>
        <taxon>Fabaceae</taxon>
        <taxon>Caesalpinioideae</taxon>
        <taxon>Cassia clade</taxon>
        <taxon>Senna</taxon>
    </lineage>
</organism>
<comment type="caution">
    <text evidence="1">The sequence shown here is derived from an EMBL/GenBank/DDBJ whole genome shotgun (WGS) entry which is preliminary data.</text>
</comment>
<dbReference type="SUPFAM" id="SSF47781">
    <property type="entry name" value="RuvA domain 2-like"/>
    <property type="match status" value="1"/>
</dbReference>
<keyword evidence="2" id="KW-1185">Reference proteome</keyword>
<protein>
    <submittedName>
        <fullName evidence="1">Kinesin-like protein KIN-10B</fullName>
    </submittedName>
</protein>
<dbReference type="AlphaFoldDB" id="A0A834TSD7"/>
<dbReference type="Gene3D" id="1.10.150.280">
    <property type="entry name" value="AF1531-like domain"/>
    <property type="match status" value="1"/>
</dbReference>
<dbReference type="InterPro" id="IPR010994">
    <property type="entry name" value="RuvA_2-like"/>
</dbReference>
<evidence type="ECO:0000313" key="1">
    <source>
        <dbReference type="EMBL" id="KAF7826512.1"/>
    </source>
</evidence>
<evidence type="ECO:0000313" key="2">
    <source>
        <dbReference type="Proteomes" id="UP000634136"/>
    </source>
</evidence>
<gene>
    <name evidence="1" type="ORF">G2W53_017676</name>
</gene>